<dbReference type="EMBL" id="BOPL01000007">
    <property type="protein sequence ID" value="GIK04883.1"/>
    <property type="molecule type" value="Genomic_DNA"/>
</dbReference>
<evidence type="ECO:0000313" key="1">
    <source>
        <dbReference type="EMBL" id="GIK04883.1"/>
    </source>
</evidence>
<accession>A0A9P3BYL8</accession>
<dbReference type="GeneID" id="66936963"/>
<evidence type="ECO:0000313" key="2">
    <source>
        <dbReference type="Proteomes" id="UP000710440"/>
    </source>
</evidence>
<comment type="caution">
    <text evidence="1">The sequence shown here is derived from an EMBL/GenBank/DDBJ whole genome shotgun (WGS) entry which is preliminary data.</text>
</comment>
<gene>
    <name evidence="1" type="ORF">Aspvir_008981</name>
</gene>
<dbReference type="OrthoDB" id="6499973at2759"/>
<dbReference type="RefSeq" id="XP_043128069.1">
    <property type="nucleotide sequence ID" value="XM_043272134.1"/>
</dbReference>
<name>A0A9P3BYL8_ASPVI</name>
<organism evidence="1 2">
    <name type="scientific">Aspergillus viridinutans</name>
    <dbReference type="NCBI Taxonomy" id="75553"/>
    <lineage>
        <taxon>Eukaryota</taxon>
        <taxon>Fungi</taxon>
        <taxon>Dikarya</taxon>
        <taxon>Ascomycota</taxon>
        <taxon>Pezizomycotina</taxon>
        <taxon>Eurotiomycetes</taxon>
        <taxon>Eurotiomycetidae</taxon>
        <taxon>Eurotiales</taxon>
        <taxon>Aspergillaceae</taxon>
        <taxon>Aspergillus</taxon>
        <taxon>Aspergillus subgen. Fumigati</taxon>
    </lineage>
</organism>
<dbReference type="Proteomes" id="UP000710440">
    <property type="component" value="Unassembled WGS sequence"/>
</dbReference>
<protein>
    <submittedName>
        <fullName evidence="1">Uncharacterized protein</fullName>
    </submittedName>
</protein>
<dbReference type="AlphaFoldDB" id="A0A9P3BYL8"/>
<reference evidence="1 2" key="1">
    <citation type="submission" date="2021-02" db="EMBL/GenBank/DDBJ databases">
        <title>Pan-genome distribution and transcriptional activeness of fungal secondary metabolism genes in Aspergillus section Fumigati.</title>
        <authorList>
            <person name="Takahashi H."/>
            <person name="Umemura M."/>
            <person name="Ninomiya A."/>
            <person name="Kusuya Y."/>
            <person name="Urayama S."/>
            <person name="Shimizu M."/>
            <person name="Watanabe A."/>
            <person name="Kamei K."/>
            <person name="Yaguchi T."/>
            <person name="Hagiwara D."/>
        </authorList>
    </citation>
    <scope>NUCLEOTIDE SEQUENCE [LARGE SCALE GENOMIC DNA]</scope>
    <source>
        <strain evidence="1 2">IFM 47045</strain>
    </source>
</reference>
<proteinExistence type="predicted"/>
<keyword evidence="2" id="KW-1185">Reference proteome</keyword>
<sequence>MTRHDQDGTPRSEFCLMIDYKALQSILKTPEPSEDDSFLFGLDAGYVILIDRRFHEGGIMDYENYQGFLRLDITGLWTFMDDYRNDVFWRRMPHIPRPGLIPCTDGADTHVEDEDGTVVAASAFSSRSKVIGKKPRAIS</sequence>